<accession>A0A0C2Z291</accession>
<gene>
    <name evidence="1" type="ORF">M413DRAFT_23562</name>
</gene>
<dbReference type="EMBL" id="KN831770">
    <property type="protein sequence ID" value="KIM47347.1"/>
    <property type="molecule type" value="Genomic_DNA"/>
</dbReference>
<name>A0A0C2Z291_HEBCY</name>
<dbReference type="Proteomes" id="UP000053424">
    <property type="component" value="Unassembled WGS sequence"/>
</dbReference>
<reference evidence="2" key="2">
    <citation type="submission" date="2015-01" db="EMBL/GenBank/DDBJ databases">
        <title>Evolutionary Origins and Diversification of the Mycorrhizal Mutualists.</title>
        <authorList>
            <consortium name="DOE Joint Genome Institute"/>
            <consortium name="Mycorrhizal Genomics Consortium"/>
            <person name="Kohler A."/>
            <person name="Kuo A."/>
            <person name="Nagy L.G."/>
            <person name="Floudas D."/>
            <person name="Copeland A."/>
            <person name="Barry K.W."/>
            <person name="Cichocki N."/>
            <person name="Veneault-Fourrey C."/>
            <person name="LaButti K."/>
            <person name="Lindquist E.A."/>
            <person name="Lipzen A."/>
            <person name="Lundell T."/>
            <person name="Morin E."/>
            <person name="Murat C."/>
            <person name="Riley R."/>
            <person name="Ohm R."/>
            <person name="Sun H."/>
            <person name="Tunlid A."/>
            <person name="Henrissat B."/>
            <person name="Grigoriev I.V."/>
            <person name="Hibbett D.S."/>
            <person name="Martin F."/>
        </authorList>
    </citation>
    <scope>NUCLEOTIDE SEQUENCE [LARGE SCALE GENOMIC DNA]</scope>
    <source>
        <strain evidence="2">h7</strain>
    </source>
</reference>
<keyword evidence="2" id="KW-1185">Reference proteome</keyword>
<organism evidence="1 2">
    <name type="scientific">Hebeloma cylindrosporum</name>
    <dbReference type="NCBI Taxonomy" id="76867"/>
    <lineage>
        <taxon>Eukaryota</taxon>
        <taxon>Fungi</taxon>
        <taxon>Dikarya</taxon>
        <taxon>Basidiomycota</taxon>
        <taxon>Agaricomycotina</taxon>
        <taxon>Agaricomycetes</taxon>
        <taxon>Agaricomycetidae</taxon>
        <taxon>Agaricales</taxon>
        <taxon>Agaricineae</taxon>
        <taxon>Hymenogastraceae</taxon>
        <taxon>Hebeloma</taxon>
    </lineage>
</organism>
<dbReference type="HOGENOM" id="CLU_1525337_0_0_1"/>
<dbReference type="AlphaFoldDB" id="A0A0C2Z291"/>
<evidence type="ECO:0000313" key="1">
    <source>
        <dbReference type="EMBL" id="KIM47347.1"/>
    </source>
</evidence>
<proteinExistence type="predicted"/>
<protein>
    <submittedName>
        <fullName evidence="1">Uncharacterized protein</fullName>
    </submittedName>
</protein>
<evidence type="ECO:0000313" key="2">
    <source>
        <dbReference type="Proteomes" id="UP000053424"/>
    </source>
</evidence>
<sequence length="176" mass="19928">MDRSYPWRFADSPPPPYSGGTSLQYTAHELENIVLRNISSTVEWNSPRKPQERATPCAAGFPIGTKVSCSKVVDAYDLDSPDFALTIIYKDTSLDLREIYAQLDPSRSYLTFTIGLTFHDNHETVERFDVRILRIEQIGRGRRPEGKLVSSTDEISRLRGPLRHAGRLCDDDLSIL</sequence>
<reference evidence="1 2" key="1">
    <citation type="submission" date="2014-04" db="EMBL/GenBank/DDBJ databases">
        <authorList>
            <consortium name="DOE Joint Genome Institute"/>
            <person name="Kuo A."/>
            <person name="Gay G."/>
            <person name="Dore J."/>
            <person name="Kohler A."/>
            <person name="Nagy L.G."/>
            <person name="Floudas D."/>
            <person name="Copeland A."/>
            <person name="Barry K.W."/>
            <person name="Cichocki N."/>
            <person name="Veneault-Fourrey C."/>
            <person name="LaButti K."/>
            <person name="Lindquist E.A."/>
            <person name="Lipzen A."/>
            <person name="Lundell T."/>
            <person name="Morin E."/>
            <person name="Murat C."/>
            <person name="Sun H."/>
            <person name="Tunlid A."/>
            <person name="Henrissat B."/>
            <person name="Grigoriev I.V."/>
            <person name="Hibbett D.S."/>
            <person name="Martin F."/>
            <person name="Nordberg H.P."/>
            <person name="Cantor M.N."/>
            <person name="Hua S.X."/>
        </authorList>
    </citation>
    <scope>NUCLEOTIDE SEQUENCE [LARGE SCALE GENOMIC DNA]</scope>
    <source>
        <strain evidence="2">h7</strain>
    </source>
</reference>